<dbReference type="Gene3D" id="3.10.450.40">
    <property type="match status" value="1"/>
</dbReference>
<evidence type="ECO:0008006" key="2">
    <source>
        <dbReference type="Google" id="ProtNLM"/>
    </source>
</evidence>
<dbReference type="EMBL" id="LR797078">
    <property type="protein sequence ID" value="CAB4185558.1"/>
    <property type="molecule type" value="Genomic_DNA"/>
</dbReference>
<reference evidence="1" key="1">
    <citation type="submission" date="2020-05" db="EMBL/GenBank/DDBJ databases">
        <authorList>
            <person name="Chiriac C."/>
            <person name="Salcher M."/>
            <person name="Ghai R."/>
            <person name="Kavagutti S V."/>
        </authorList>
    </citation>
    <scope>NUCLEOTIDE SEQUENCE</scope>
</reference>
<gene>
    <name evidence="1" type="ORF">UFOVP1130_76</name>
</gene>
<evidence type="ECO:0000313" key="1">
    <source>
        <dbReference type="EMBL" id="CAB4185558.1"/>
    </source>
</evidence>
<protein>
    <recommendedName>
        <fullName evidence="2">IraD/Gp25-like domain-containing protein</fullName>
    </recommendedName>
</protein>
<organism evidence="1">
    <name type="scientific">uncultured Caudovirales phage</name>
    <dbReference type="NCBI Taxonomy" id="2100421"/>
    <lineage>
        <taxon>Viruses</taxon>
        <taxon>Duplodnaviria</taxon>
        <taxon>Heunggongvirae</taxon>
        <taxon>Uroviricota</taxon>
        <taxon>Caudoviricetes</taxon>
        <taxon>Peduoviridae</taxon>
        <taxon>Maltschvirus</taxon>
        <taxon>Maltschvirus maltsch</taxon>
    </lineage>
</organism>
<proteinExistence type="predicted"/>
<name>A0A6J5QX04_9CAUD</name>
<dbReference type="SUPFAM" id="SSF160719">
    <property type="entry name" value="gpW/gp25-like"/>
    <property type="match status" value="1"/>
</dbReference>
<accession>A0A6J5QX04</accession>
<sequence length="135" mass="14823">MSAIKTPFQIAPSGRVAHVLDQNTIARQQILDVLTTSKFERTMRAGYGAGANELMYEPVDALIFSEFKVDAMMELNKQVHMASVIDIRVAPLSTPYFGDGENTSIEISVYYKTASPGVQSLTFNVVSPDTLTEES</sequence>